<dbReference type="KEGG" id="ndv:NDEV_0157"/>
<evidence type="ECO:0000259" key="1">
    <source>
        <dbReference type="Pfam" id="PF00534"/>
    </source>
</evidence>
<keyword evidence="3" id="KW-0808">Transferase</keyword>
<dbReference type="Pfam" id="PF13439">
    <property type="entry name" value="Glyco_transf_4"/>
    <property type="match status" value="1"/>
</dbReference>
<dbReference type="InterPro" id="IPR028098">
    <property type="entry name" value="Glyco_trans_4-like_N"/>
</dbReference>
<dbReference type="Pfam" id="PF00534">
    <property type="entry name" value="Glycos_transf_1"/>
    <property type="match status" value="1"/>
</dbReference>
<evidence type="ECO:0000313" key="4">
    <source>
        <dbReference type="Proteomes" id="UP000196239"/>
    </source>
</evidence>
<evidence type="ECO:0000313" key="3">
    <source>
        <dbReference type="EMBL" id="CUR50922.1"/>
    </source>
</evidence>
<dbReference type="InterPro" id="IPR001296">
    <property type="entry name" value="Glyco_trans_1"/>
</dbReference>
<accession>A0A128A0Q6</accession>
<reference evidence="4" key="1">
    <citation type="submission" date="2015-10" db="EMBL/GenBank/DDBJ databases">
        <authorList>
            <person name="Lehtovirta-Morley L.E."/>
            <person name="Vieille C."/>
        </authorList>
    </citation>
    <scope>NUCLEOTIDE SEQUENCE [LARGE SCALE GENOMIC DNA]</scope>
</reference>
<feature type="domain" description="Glycosyl transferase family 1" evidence="1">
    <location>
        <begin position="207"/>
        <end position="364"/>
    </location>
</feature>
<organism evidence="3 4">
    <name type="scientific">Nitrosotalea devaniterrae</name>
    <dbReference type="NCBI Taxonomy" id="1078905"/>
    <lineage>
        <taxon>Archaea</taxon>
        <taxon>Nitrososphaerota</taxon>
        <taxon>Nitrososphaeria</taxon>
        <taxon>Nitrosotaleales</taxon>
        <taxon>Nitrosotaleaceae</taxon>
        <taxon>Nitrosotalea</taxon>
    </lineage>
</organism>
<dbReference type="Proteomes" id="UP000196239">
    <property type="component" value="Chromosome 1"/>
</dbReference>
<evidence type="ECO:0000259" key="2">
    <source>
        <dbReference type="Pfam" id="PF13439"/>
    </source>
</evidence>
<dbReference type="EMBL" id="LN890280">
    <property type="protein sequence ID" value="CUR50922.1"/>
    <property type="molecule type" value="Genomic_DNA"/>
</dbReference>
<dbReference type="PANTHER" id="PTHR45947:SF15">
    <property type="entry name" value="TEICHURONIC ACID BIOSYNTHESIS GLYCOSYLTRANSFERASE TUAC-RELATED"/>
    <property type="match status" value="1"/>
</dbReference>
<proteinExistence type="predicted"/>
<dbReference type="Gene3D" id="3.40.50.2000">
    <property type="entry name" value="Glycogen Phosphorylase B"/>
    <property type="match status" value="2"/>
</dbReference>
<dbReference type="CDD" id="cd03801">
    <property type="entry name" value="GT4_PimA-like"/>
    <property type="match status" value="1"/>
</dbReference>
<keyword evidence="4" id="KW-1185">Reference proteome</keyword>
<gene>
    <name evidence="3" type="ORF">NDEV_0157</name>
</gene>
<dbReference type="GO" id="GO:0016757">
    <property type="term" value="F:glycosyltransferase activity"/>
    <property type="evidence" value="ECO:0007669"/>
    <property type="project" value="InterPro"/>
</dbReference>
<dbReference type="PANTHER" id="PTHR45947">
    <property type="entry name" value="SULFOQUINOVOSYL TRANSFERASE SQD2"/>
    <property type="match status" value="1"/>
</dbReference>
<name>A0A128A0Q6_9ARCH</name>
<feature type="domain" description="Glycosyltransferase subfamily 4-like N-terminal" evidence="2">
    <location>
        <begin position="15"/>
        <end position="199"/>
    </location>
</feature>
<sequence>MRILYFTQLFYPALFGGGEYIFYQWAADLANKGHEVHVITQNLDGAKSYENHRGMHIYRVGSTLNPTGTLPIGIISNLTFLVRSFFLGVKVSRKSKIDVIHSNTYVPVLSAQLCSSLLQIPHIATIHDVYRTSQKDFWKTWSNQTGVSKSMAFLGPLMEKLVTKMPVSTFHTVSEKSKQDLESLGVSKVVVIPNGINPDDYQVSGTAKKNQAIFIGRLVFYKNLDVLINAFAKIIEKIPDARLVIVGNGPQRNHLEQLVESLGLKNSISFTGMISDAEKIRLISESKVLLNPSLVEGFGIVVLEGFACGKPVITSDSKPLSDLIDDGLDGYVIPATDTNSWAEKIIELLSDGSKCTKMGMQGKKKVAEKYSISKLGDDMASLYKQVIK</sequence>
<dbReference type="AlphaFoldDB" id="A0A128A0Q6"/>
<protein>
    <submittedName>
        <fullName evidence="3">Glycosyltransferase, cell wall synthesis-related</fullName>
    </submittedName>
</protein>
<dbReference type="SUPFAM" id="SSF53756">
    <property type="entry name" value="UDP-Glycosyltransferase/glycogen phosphorylase"/>
    <property type="match status" value="1"/>
</dbReference>
<dbReference type="InterPro" id="IPR050194">
    <property type="entry name" value="Glycosyltransferase_grp1"/>
</dbReference>